<organism evidence="1 2">
    <name type="scientific">Clarias magur</name>
    <name type="common">Asian catfish</name>
    <name type="synonym">Macropteronotus magur</name>
    <dbReference type="NCBI Taxonomy" id="1594786"/>
    <lineage>
        <taxon>Eukaryota</taxon>
        <taxon>Metazoa</taxon>
        <taxon>Chordata</taxon>
        <taxon>Craniata</taxon>
        <taxon>Vertebrata</taxon>
        <taxon>Euteleostomi</taxon>
        <taxon>Actinopterygii</taxon>
        <taxon>Neopterygii</taxon>
        <taxon>Teleostei</taxon>
        <taxon>Ostariophysi</taxon>
        <taxon>Siluriformes</taxon>
        <taxon>Clariidae</taxon>
        <taxon>Clarias</taxon>
    </lineage>
</organism>
<dbReference type="InterPro" id="IPR029058">
    <property type="entry name" value="AB_hydrolase_fold"/>
</dbReference>
<comment type="caution">
    <text evidence="1">The sequence shown here is derived from an EMBL/GenBank/DDBJ whole genome shotgun (WGS) entry which is preliminary data.</text>
</comment>
<proteinExistence type="predicted"/>
<sequence>MRSAGALVLVSVCALTAYYIYSPVPDNIEQRWKLMITDCFFRSLSHLADFTELLGLAEYMDVMMFITLLENVVPLSDERVKVVEERFDGVEVVVYEPRKDRGTGKMRRAVIYLHGGGWCLGSS</sequence>
<dbReference type="AlphaFoldDB" id="A0A8J4TK89"/>
<feature type="non-terminal residue" evidence="1">
    <location>
        <position position="123"/>
    </location>
</feature>
<gene>
    <name evidence="1" type="ORF">DAT39_013306</name>
</gene>
<dbReference type="EMBL" id="QNUK01000253">
    <property type="protein sequence ID" value="KAF5896995.1"/>
    <property type="molecule type" value="Genomic_DNA"/>
</dbReference>
<name>A0A8J4TK89_CLAMG</name>
<evidence type="ECO:0000313" key="2">
    <source>
        <dbReference type="Proteomes" id="UP000727407"/>
    </source>
</evidence>
<keyword evidence="2" id="KW-1185">Reference proteome</keyword>
<evidence type="ECO:0000313" key="1">
    <source>
        <dbReference type="EMBL" id="KAF5896995.1"/>
    </source>
</evidence>
<dbReference type="OrthoDB" id="408631at2759"/>
<dbReference type="Proteomes" id="UP000727407">
    <property type="component" value="Unassembled WGS sequence"/>
</dbReference>
<dbReference type="SUPFAM" id="SSF53474">
    <property type="entry name" value="alpha/beta-Hydrolases"/>
    <property type="match status" value="1"/>
</dbReference>
<reference evidence="1" key="1">
    <citation type="submission" date="2020-07" db="EMBL/GenBank/DDBJ databases">
        <title>Clarias magur genome sequencing, assembly and annotation.</title>
        <authorList>
            <person name="Kushwaha B."/>
            <person name="Kumar R."/>
            <person name="Das P."/>
            <person name="Joshi C.G."/>
            <person name="Kumar D."/>
            <person name="Nagpure N.S."/>
            <person name="Pandey M."/>
            <person name="Agarwal S."/>
            <person name="Srivastava S."/>
            <person name="Singh M."/>
            <person name="Sahoo L."/>
            <person name="Jayasankar P."/>
            <person name="Meher P.K."/>
            <person name="Koringa P.G."/>
            <person name="Iquebal M.A."/>
            <person name="Das S.P."/>
            <person name="Bit A."/>
            <person name="Patnaik S."/>
            <person name="Patel N."/>
            <person name="Shah T.M."/>
            <person name="Hinsu A."/>
            <person name="Jena J.K."/>
        </authorList>
    </citation>
    <scope>NUCLEOTIDE SEQUENCE</scope>
    <source>
        <strain evidence="1">CIFAMagur01</strain>
        <tissue evidence="1">Testis</tissue>
    </source>
</reference>
<dbReference type="Gene3D" id="3.40.50.1820">
    <property type="entry name" value="alpha/beta hydrolase"/>
    <property type="match status" value="1"/>
</dbReference>
<protein>
    <submittedName>
        <fullName evidence="1">Arylacetamide deacetylase-like</fullName>
    </submittedName>
</protein>
<accession>A0A8J4TK89</accession>